<dbReference type="InterPro" id="IPR029069">
    <property type="entry name" value="HotDog_dom_sf"/>
</dbReference>
<sequence length="146" mass="17619">MSKQWHQHNLRVHYKETDQMGVVHHANYVSWFEIGRTEYMREKGLNYRKIEELGLLLPVLDVNVRYQKPARYDDYVAIFTQLTDFSPVRLKFAYEVRKIDDTVAHNNYEERPYGELLSTGSTLHMWVNENWRPKRLDKAEQKFINN</sequence>
<name>A0ABU5CTK1_9BACI</name>
<keyword evidence="4" id="KW-1185">Reference proteome</keyword>
<dbReference type="InterPro" id="IPR050563">
    <property type="entry name" value="4-hydroxybenzoyl-CoA_TE"/>
</dbReference>
<dbReference type="GO" id="GO:0016787">
    <property type="term" value="F:hydrolase activity"/>
    <property type="evidence" value="ECO:0007669"/>
    <property type="project" value="UniProtKB-KW"/>
</dbReference>
<evidence type="ECO:0000313" key="4">
    <source>
        <dbReference type="Proteomes" id="UP001275315"/>
    </source>
</evidence>
<dbReference type="EMBL" id="JAWDIQ010000002">
    <property type="protein sequence ID" value="MDY0409701.1"/>
    <property type="molecule type" value="Genomic_DNA"/>
</dbReference>
<dbReference type="InterPro" id="IPR008272">
    <property type="entry name" value="HB-CoA_thioesterase_AS"/>
</dbReference>
<dbReference type="PANTHER" id="PTHR31793:SF27">
    <property type="entry name" value="NOVEL THIOESTERASE SUPERFAMILY DOMAIN AND SAPOSIN A-TYPE DOMAIN CONTAINING PROTEIN (0610012H03RIK)"/>
    <property type="match status" value="1"/>
</dbReference>
<dbReference type="InterPro" id="IPR006684">
    <property type="entry name" value="YbgC/YbaW"/>
</dbReference>
<dbReference type="PIRSF" id="PIRSF003230">
    <property type="entry name" value="YbgC"/>
    <property type="match status" value="1"/>
</dbReference>
<comment type="similarity">
    <text evidence="1">Belongs to the 4-hydroxybenzoyl-CoA thioesterase family.</text>
</comment>
<gene>
    <name evidence="3" type="ORF">RWD45_15420</name>
</gene>
<dbReference type="EC" id="3.1.2.-" evidence="3"/>
<dbReference type="Proteomes" id="UP001275315">
    <property type="component" value="Unassembled WGS sequence"/>
</dbReference>
<accession>A0ABU5CTK1</accession>
<proteinExistence type="inferred from homology"/>
<evidence type="ECO:0000256" key="1">
    <source>
        <dbReference type="ARBA" id="ARBA00005953"/>
    </source>
</evidence>
<dbReference type="PANTHER" id="PTHR31793">
    <property type="entry name" value="4-HYDROXYBENZOYL-COA THIOESTERASE FAMILY MEMBER"/>
    <property type="match status" value="1"/>
</dbReference>
<dbReference type="Gene3D" id="3.10.129.10">
    <property type="entry name" value="Hotdog Thioesterase"/>
    <property type="match status" value="1"/>
</dbReference>
<dbReference type="Pfam" id="PF13279">
    <property type="entry name" value="4HBT_2"/>
    <property type="match status" value="1"/>
</dbReference>
<comment type="caution">
    <text evidence="3">The sequence shown here is derived from an EMBL/GenBank/DDBJ whole genome shotgun (WGS) entry which is preliminary data.</text>
</comment>
<protein>
    <submittedName>
        <fullName evidence="3">Thioesterase family protein</fullName>
        <ecNumber evidence="3">3.1.2.-</ecNumber>
    </submittedName>
</protein>
<evidence type="ECO:0000313" key="3">
    <source>
        <dbReference type="EMBL" id="MDY0409701.1"/>
    </source>
</evidence>
<reference evidence="3 4" key="1">
    <citation type="submission" date="2023-10" db="EMBL/GenBank/DDBJ databases">
        <title>Virgibacillus soli CC-YMP-6 genome.</title>
        <authorList>
            <person name="Miliotis G."/>
            <person name="Sengupta P."/>
            <person name="Hameed A."/>
            <person name="Chuvochina M."/>
            <person name="Mcdonagh F."/>
            <person name="Simpson A.C."/>
            <person name="Singh N.K."/>
            <person name="Rekha P.D."/>
            <person name="Raman K."/>
            <person name="Hugenholtz P."/>
            <person name="Venkateswaran K."/>
        </authorList>
    </citation>
    <scope>NUCLEOTIDE SEQUENCE [LARGE SCALE GENOMIC DNA]</scope>
    <source>
        <strain evidence="3 4">CC-YMP-6</strain>
    </source>
</reference>
<dbReference type="CDD" id="cd00586">
    <property type="entry name" value="4HBT"/>
    <property type="match status" value="1"/>
</dbReference>
<organism evidence="3 4">
    <name type="scientific">Paracerasibacillus soli</name>
    <dbReference type="NCBI Taxonomy" id="480284"/>
    <lineage>
        <taxon>Bacteria</taxon>
        <taxon>Bacillati</taxon>
        <taxon>Bacillota</taxon>
        <taxon>Bacilli</taxon>
        <taxon>Bacillales</taxon>
        <taxon>Bacillaceae</taxon>
        <taxon>Paracerasibacillus</taxon>
    </lineage>
</organism>
<dbReference type="RefSeq" id="WP_320380495.1">
    <property type="nucleotide sequence ID" value="NZ_JAWDIQ010000002.1"/>
</dbReference>
<dbReference type="PROSITE" id="PS01328">
    <property type="entry name" value="4HBCOA_THIOESTERASE"/>
    <property type="match status" value="1"/>
</dbReference>
<evidence type="ECO:0000256" key="2">
    <source>
        <dbReference type="ARBA" id="ARBA00022801"/>
    </source>
</evidence>
<dbReference type="NCBIfam" id="TIGR00051">
    <property type="entry name" value="YbgC/FadM family acyl-CoA thioesterase"/>
    <property type="match status" value="1"/>
</dbReference>
<keyword evidence="2 3" id="KW-0378">Hydrolase</keyword>
<dbReference type="SUPFAM" id="SSF54637">
    <property type="entry name" value="Thioesterase/thiol ester dehydrase-isomerase"/>
    <property type="match status" value="1"/>
</dbReference>